<evidence type="ECO:0000313" key="7">
    <source>
        <dbReference type="EMBL" id="MBB4675146.1"/>
    </source>
</evidence>
<evidence type="ECO:0000256" key="3">
    <source>
        <dbReference type="ARBA" id="ARBA00022989"/>
    </source>
</evidence>
<sequence>MRFNEDAELDVSQVEDLGGSGGGGIGGRVAIGGGGLGVLGVLIWFLLSQFGGGVLPAAPGGAADRDTVPRGGMINNTKLAEKCKTGADANRNQDCAAIASINSIQGYWTDVFARSGRTYRRATTNFFNGAVSTRCGNADSSVGPFYCPGDSEVYIDLSFFQELRDRFGAAGGTFVEAYVLAHEYGHHVQNLLGTSAQVRGNATGPTSGSVRLELQADCYAGAWANHAKTVATASGKPLIAEITDDDVKRALDAAARIGDDFIQSQLNGRKPDPSQFSHGSSKQRQKWFTTGLRTGNPTSCNTFDRNVDLG</sequence>
<feature type="region of interest" description="Disordered" evidence="5">
    <location>
        <begin position="264"/>
        <end position="285"/>
    </location>
</feature>
<name>A0A7W7C5Z7_9PSEU</name>
<keyword evidence="8" id="KW-1185">Reference proteome</keyword>
<gene>
    <name evidence="7" type="ORF">HNR67_001264</name>
</gene>
<dbReference type="GO" id="GO:0016020">
    <property type="term" value="C:membrane"/>
    <property type="evidence" value="ECO:0007669"/>
    <property type="project" value="UniProtKB-SubCell"/>
</dbReference>
<feature type="compositionally biased region" description="Polar residues" evidence="5">
    <location>
        <begin position="274"/>
        <end position="285"/>
    </location>
</feature>
<dbReference type="EMBL" id="JACHMH010000001">
    <property type="protein sequence ID" value="MBB4675146.1"/>
    <property type="molecule type" value="Genomic_DNA"/>
</dbReference>
<keyword evidence="4 6" id="KW-0472">Membrane</keyword>
<protein>
    <submittedName>
        <fullName evidence="7">Putative metalloprotease</fullName>
    </submittedName>
</protein>
<keyword evidence="7" id="KW-0378">Hydrolase</keyword>
<dbReference type="PANTHER" id="PTHR30168:SF0">
    <property type="entry name" value="INNER MEMBRANE PROTEIN"/>
    <property type="match status" value="1"/>
</dbReference>
<dbReference type="Proteomes" id="UP000533598">
    <property type="component" value="Unassembled WGS sequence"/>
</dbReference>
<evidence type="ECO:0000313" key="8">
    <source>
        <dbReference type="Proteomes" id="UP000533598"/>
    </source>
</evidence>
<keyword evidence="2 6" id="KW-0812">Transmembrane</keyword>
<dbReference type="InterPro" id="IPR007343">
    <property type="entry name" value="Uncharacterised_pept_Zn_put"/>
</dbReference>
<evidence type="ECO:0000256" key="2">
    <source>
        <dbReference type="ARBA" id="ARBA00022692"/>
    </source>
</evidence>
<comment type="subcellular location">
    <subcellularLocation>
        <location evidence="1">Membrane</location>
        <topology evidence="1">Single-pass membrane protein</topology>
    </subcellularLocation>
</comment>
<keyword evidence="3 6" id="KW-1133">Transmembrane helix</keyword>
<keyword evidence="7" id="KW-0482">Metalloprotease</keyword>
<evidence type="ECO:0000256" key="4">
    <source>
        <dbReference type="ARBA" id="ARBA00023136"/>
    </source>
</evidence>
<dbReference type="GO" id="GO:0006508">
    <property type="term" value="P:proteolysis"/>
    <property type="evidence" value="ECO:0007669"/>
    <property type="project" value="UniProtKB-KW"/>
</dbReference>
<dbReference type="GO" id="GO:0008237">
    <property type="term" value="F:metallopeptidase activity"/>
    <property type="evidence" value="ECO:0007669"/>
    <property type="project" value="UniProtKB-KW"/>
</dbReference>
<evidence type="ECO:0000256" key="6">
    <source>
        <dbReference type="SAM" id="Phobius"/>
    </source>
</evidence>
<proteinExistence type="predicted"/>
<keyword evidence="7" id="KW-0645">Protease</keyword>
<organism evidence="7 8">
    <name type="scientific">Crossiella cryophila</name>
    <dbReference type="NCBI Taxonomy" id="43355"/>
    <lineage>
        <taxon>Bacteria</taxon>
        <taxon>Bacillati</taxon>
        <taxon>Actinomycetota</taxon>
        <taxon>Actinomycetes</taxon>
        <taxon>Pseudonocardiales</taxon>
        <taxon>Pseudonocardiaceae</taxon>
        <taxon>Crossiella</taxon>
    </lineage>
</organism>
<dbReference type="AlphaFoldDB" id="A0A7W7C5Z7"/>
<feature type="transmembrane region" description="Helical" evidence="6">
    <location>
        <begin position="25"/>
        <end position="47"/>
    </location>
</feature>
<evidence type="ECO:0000256" key="1">
    <source>
        <dbReference type="ARBA" id="ARBA00004167"/>
    </source>
</evidence>
<dbReference type="RefSeq" id="WP_185001168.1">
    <property type="nucleotide sequence ID" value="NZ_BAAAUI010000026.1"/>
</dbReference>
<dbReference type="Pfam" id="PF04228">
    <property type="entry name" value="Zn_peptidase"/>
    <property type="match status" value="1"/>
</dbReference>
<accession>A0A7W7C5Z7</accession>
<dbReference type="SUPFAM" id="SSF55486">
    <property type="entry name" value="Metalloproteases ('zincins'), catalytic domain"/>
    <property type="match status" value="1"/>
</dbReference>
<reference evidence="7 8" key="1">
    <citation type="submission" date="2020-08" db="EMBL/GenBank/DDBJ databases">
        <title>Sequencing the genomes of 1000 actinobacteria strains.</title>
        <authorList>
            <person name="Klenk H.-P."/>
        </authorList>
    </citation>
    <scope>NUCLEOTIDE SEQUENCE [LARGE SCALE GENOMIC DNA]</scope>
    <source>
        <strain evidence="7 8">DSM 44230</strain>
    </source>
</reference>
<evidence type="ECO:0000256" key="5">
    <source>
        <dbReference type="SAM" id="MobiDB-lite"/>
    </source>
</evidence>
<dbReference type="PANTHER" id="PTHR30168">
    <property type="entry name" value="PUTATIVE MEMBRANE PROTEIN YPFJ"/>
    <property type="match status" value="1"/>
</dbReference>
<comment type="caution">
    <text evidence="7">The sequence shown here is derived from an EMBL/GenBank/DDBJ whole genome shotgun (WGS) entry which is preliminary data.</text>
</comment>